<dbReference type="EMBL" id="JAKEIP010000005">
    <property type="protein sequence ID" value="MCF1592466.1"/>
    <property type="molecule type" value="Genomic_DNA"/>
</dbReference>
<organism evidence="1 2">
    <name type="scientific">Streptomyces muensis</name>
    <dbReference type="NCBI Taxonomy" id="1077944"/>
    <lineage>
        <taxon>Bacteria</taxon>
        <taxon>Bacillati</taxon>
        <taxon>Actinomycetota</taxon>
        <taxon>Actinomycetes</taxon>
        <taxon>Kitasatosporales</taxon>
        <taxon>Streptomycetaceae</taxon>
        <taxon>Streptomyces</taxon>
    </lineage>
</organism>
<dbReference type="Proteomes" id="UP001139384">
    <property type="component" value="Unassembled WGS sequence"/>
</dbReference>
<dbReference type="AlphaFoldDB" id="A0A9X1TH85"/>
<dbReference type="RefSeq" id="WP_234760771.1">
    <property type="nucleotide sequence ID" value="NZ_JAKEIP010000005.1"/>
</dbReference>
<reference evidence="1" key="1">
    <citation type="submission" date="2022-01" db="EMBL/GenBank/DDBJ databases">
        <title>Draft Genome Sequences of Seven Type Strains of the Genus Streptomyces.</title>
        <authorList>
            <person name="Aziz S."/>
            <person name="Coretto E."/>
            <person name="Chronakova A."/>
            <person name="Sproer C."/>
            <person name="Huber K."/>
            <person name="Nouioui I."/>
            <person name="Gross H."/>
        </authorList>
    </citation>
    <scope>NUCLEOTIDE SEQUENCE</scope>
    <source>
        <strain evidence="1">DSM 103493</strain>
    </source>
</reference>
<proteinExistence type="predicted"/>
<evidence type="ECO:0000313" key="1">
    <source>
        <dbReference type="EMBL" id="MCF1592466.1"/>
    </source>
</evidence>
<comment type="caution">
    <text evidence="1">The sequence shown here is derived from an EMBL/GenBank/DDBJ whole genome shotgun (WGS) entry which is preliminary data.</text>
</comment>
<protein>
    <submittedName>
        <fullName evidence="1">Uncharacterized protein</fullName>
    </submittedName>
</protein>
<keyword evidence="2" id="KW-1185">Reference proteome</keyword>
<evidence type="ECO:0000313" key="2">
    <source>
        <dbReference type="Proteomes" id="UP001139384"/>
    </source>
</evidence>
<gene>
    <name evidence="1" type="ORF">L0P92_02625</name>
</gene>
<name>A0A9X1TH85_STRM4</name>
<sequence>MTAALTPTDRLRALLAAEFPADAAPLDTALLLLSVATGQEEVRLYTQVASGQPGHETAVYRSEVPHSPFALDLIAALHAHRLHNWRPLRDAYMPGVIHLGTRRATGQIGWALDLRRLREDSE</sequence>
<accession>A0A9X1TH85</accession>